<dbReference type="Proteomes" id="UP000266239">
    <property type="component" value="Unassembled WGS sequence"/>
</dbReference>
<keyword evidence="2" id="KW-0804">Transcription</keyword>
<dbReference type="Proteomes" id="UP000275652">
    <property type="component" value="Unassembled WGS sequence"/>
</dbReference>
<dbReference type="InterPro" id="IPR001005">
    <property type="entry name" value="SANT/Myb"/>
</dbReference>
<dbReference type="CDD" id="cd00167">
    <property type="entry name" value="SANT"/>
    <property type="match status" value="1"/>
</dbReference>
<dbReference type="InterPro" id="IPR006447">
    <property type="entry name" value="Myb_dom_plants"/>
</dbReference>
<evidence type="ECO:0000313" key="9">
    <source>
        <dbReference type="EMBL" id="RLO14023.1"/>
    </source>
</evidence>
<evidence type="ECO:0000256" key="3">
    <source>
        <dbReference type="ARBA" id="ARBA00023242"/>
    </source>
</evidence>
<name>A0A397AEM5_APHAT</name>
<dbReference type="EMBL" id="QUTI01000786">
    <property type="protein sequence ID" value="RLO14023.1"/>
    <property type="molecule type" value="Genomic_DNA"/>
</dbReference>
<organism evidence="6 11">
    <name type="scientific">Aphanomyces astaci</name>
    <name type="common">Crayfish plague agent</name>
    <dbReference type="NCBI Taxonomy" id="112090"/>
    <lineage>
        <taxon>Eukaryota</taxon>
        <taxon>Sar</taxon>
        <taxon>Stramenopiles</taxon>
        <taxon>Oomycota</taxon>
        <taxon>Saprolegniomycetes</taxon>
        <taxon>Saprolegniales</taxon>
        <taxon>Verrucalvaceae</taxon>
        <taxon>Aphanomyces</taxon>
    </lineage>
</organism>
<dbReference type="Proteomes" id="UP000286510">
    <property type="component" value="Unassembled WGS sequence"/>
</dbReference>
<sequence>MLNKPTPQAATFKANDRWPIINSPSDVIDISGDIAMDAQSVSPSNSFSRTSKPRQSPLNGHGRWTKAEHARFMRAVALYPSGPWKHIGAVVITRSIRQIQTHAQKLREKAARHDRGLKIKTNHQSGVALPSYFLARGHSVNDKALGDTHNATDHTTDARGLPLDECLDFFLQIMDDVVVV</sequence>
<evidence type="ECO:0000259" key="5">
    <source>
        <dbReference type="PROSITE" id="PS51294"/>
    </source>
</evidence>
<evidence type="ECO:0000256" key="1">
    <source>
        <dbReference type="ARBA" id="ARBA00023015"/>
    </source>
</evidence>
<evidence type="ECO:0000313" key="6">
    <source>
        <dbReference type="EMBL" id="RHY06230.1"/>
    </source>
</evidence>
<dbReference type="InterPro" id="IPR009057">
    <property type="entry name" value="Homeodomain-like_sf"/>
</dbReference>
<evidence type="ECO:0000313" key="10">
    <source>
        <dbReference type="Proteomes" id="UP000265716"/>
    </source>
</evidence>
<gene>
    <name evidence="6" type="ORF">DYB25_001993</name>
    <name evidence="8" type="ORF">DYB26_004183</name>
    <name evidence="9" type="ORF">DYB28_009051</name>
    <name evidence="7" type="ORF">DYB38_005805</name>
</gene>
<dbReference type="Gene3D" id="1.10.10.60">
    <property type="entry name" value="Homeodomain-like"/>
    <property type="match status" value="1"/>
</dbReference>
<dbReference type="SUPFAM" id="SSF46689">
    <property type="entry name" value="Homeodomain-like"/>
    <property type="match status" value="1"/>
</dbReference>
<dbReference type="Proteomes" id="UP000265716">
    <property type="component" value="Unassembled WGS sequence"/>
</dbReference>
<dbReference type="EMBL" id="QUTF01007174">
    <property type="protein sequence ID" value="RHZ39876.1"/>
    <property type="molecule type" value="Genomic_DNA"/>
</dbReference>
<feature type="region of interest" description="Disordered" evidence="4">
    <location>
        <begin position="39"/>
        <end position="62"/>
    </location>
</feature>
<evidence type="ECO:0000313" key="11">
    <source>
        <dbReference type="Proteomes" id="UP000266239"/>
    </source>
</evidence>
<comment type="caution">
    <text evidence="6">The sequence shown here is derived from an EMBL/GenBank/DDBJ whole genome shotgun (WGS) entry which is preliminary data.</text>
</comment>
<keyword evidence="1" id="KW-0805">Transcription regulation</keyword>
<proteinExistence type="predicted"/>
<evidence type="ECO:0000256" key="4">
    <source>
        <dbReference type="SAM" id="MobiDB-lite"/>
    </source>
</evidence>
<dbReference type="AlphaFoldDB" id="A0A397AEM5"/>
<dbReference type="EMBL" id="QUTC01004210">
    <property type="protein sequence ID" value="RHY65967.1"/>
    <property type="molecule type" value="Genomic_DNA"/>
</dbReference>
<keyword evidence="3" id="KW-0539">Nucleus</keyword>
<dbReference type="GO" id="GO:0003677">
    <property type="term" value="F:DNA binding"/>
    <property type="evidence" value="ECO:0007669"/>
    <property type="project" value="InterPro"/>
</dbReference>
<evidence type="ECO:0000313" key="12">
    <source>
        <dbReference type="Proteomes" id="UP000275652"/>
    </source>
</evidence>
<evidence type="ECO:0000313" key="13">
    <source>
        <dbReference type="Proteomes" id="UP000286510"/>
    </source>
</evidence>
<dbReference type="NCBIfam" id="TIGR01557">
    <property type="entry name" value="myb_SHAQKYF"/>
    <property type="match status" value="1"/>
</dbReference>
<evidence type="ECO:0000313" key="7">
    <source>
        <dbReference type="EMBL" id="RHY65967.1"/>
    </source>
</evidence>
<evidence type="ECO:0000256" key="2">
    <source>
        <dbReference type="ARBA" id="ARBA00023163"/>
    </source>
</evidence>
<dbReference type="VEuPathDB" id="FungiDB:H257_19061"/>
<evidence type="ECO:0000313" key="8">
    <source>
        <dbReference type="EMBL" id="RHZ39876.1"/>
    </source>
</evidence>
<reference evidence="9 12" key="1">
    <citation type="journal article" date="2018" name="J. Invertebr. Pathol.">
        <title>New genotyping method for the causative agent of crayfish plague (Aphanomyces astaci) based on whole genome data.</title>
        <authorList>
            <person name="Minardi D."/>
            <person name="Studholme D.J."/>
            <person name="van der Giezen M."/>
            <person name="Pretto T."/>
            <person name="Oidtmann B."/>
        </authorList>
    </citation>
    <scope>NUCLEOTIDE SEQUENCE [LARGE SCALE GENOMIC DNA]</scope>
    <source>
        <strain evidence="9 12">KB13</strain>
    </source>
</reference>
<dbReference type="SMART" id="SM00717">
    <property type="entry name" value="SANT"/>
    <property type="match status" value="1"/>
</dbReference>
<dbReference type="PROSITE" id="PS51294">
    <property type="entry name" value="HTH_MYB"/>
    <property type="match status" value="1"/>
</dbReference>
<accession>A0A397AEM5</accession>
<reference evidence="10 11" key="2">
    <citation type="submission" date="2018-08" db="EMBL/GenBank/DDBJ databases">
        <title>Aphanomyces genome sequencing and annotation.</title>
        <authorList>
            <person name="Minardi D."/>
            <person name="Oidtmann B."/>
            <person name="Van Der Giezen M."/>
            <person name="Studholme D.J."/>
        </authorList>
    </citation>
    <scope>NUCLEOTIDE SEQUENCE [LARGE SCALE GENOMIC DNA]</scope>
    <source>
        <strain evidence="8 13">FDL457</strain>
        <strain evidence="7 10">SA</strain>
        <strain evidence="6 11">Yx</strain>
    </source>
</reference>
<dbReference type="Pfam" id="PF00249">
    <property type="entry name" value="Myb_DNA-binding"/>
    <property type="match status" value="1"/>
</dbReference>
<dbReference type="InterPro" id="IPR017930">
    <property type="entry name" value="Myb_dom"/>
</dbReference>
<protein>
    <recommendedName>
        <fullName evidence="5">HTH myb-type domain-containing protein</fullName>
    </recommendedName>
</protein>
<dbReference type="EMBL" id="QUTA01007666">
    <property type="protein sequence ID" value="RHY06230.1"/>
    <property type="molecule type" value="Genomic_DNA"/>
</dbReference>
<feature type="compositionally biased region" description="Polar residues" evidence="4">
    <location>
        <begin position="39"/>
        <end position="58"/>
    </location>
</feature>
<feature type="domain" description="HTH myb-type" evidence="5">
    <location>
        <begin position="61"/>
        <end position="111"/>
    </location>
</feature>